<name>A0ABV4HPY5_9GAMM</name>
<proteinExistence type="predicted"/>
<dbReference type="Proteomes" id="UP001566331">
    <property type="component" value="Unassembled WGS sequence"/>
</dbReference>
<gene>
    <name evidence="2" type="ORF">AB6713_03975</name>
</gene>
<feature type="signal peptide" evidence="1">
    <location>
        <begin position="1"/>
        <end position="29"/>
    </location>
</feature>
<dbReference type="Gene3D" id="3.10.450.50">
    <property type="match status" value="1"/>
</dbReference>
<dbReference type="EMBL" id="JBFWIC010000003">
    <property type="protein sequence ID" value="MEZ0473777.1"/>
    <property type="molecule type" value="Genomic_DNA"/>
</dbReference>
<evidence type="ECO:0000256" key="1">
    <source>
        <dbReference type="SAM" id="SignalP"/>
    </source>
</evidence>
<sequence>MQAMACKRRTAFALAGWLCAAAVLGPAGCARPPPEQALREAVYDMEEAIESRDAGALQQWLADDFIGPEGMDRAAARRLATLHFMRHNAVGVTLGPREATLHGERATVRFSAALTAGSGRLLPDAARVYQVETGWRLVGGDWRMTSIRWTPVGAAEGG</sequence>
<dbReference type="RefSeq" id="WP_370562878.1">
    <property type="nucleotide sequence ID" value="NZ_JBFWIB010000002.1"/>
</dbReference>
<evidence type="ECO:0000313" key="2">
    <source>
        <dbReference type="EMBL" id="MEZ0473777.1"/>
    </source>
</evidence>
<evidence type="ECO:0000313" key="3">
    <source>
        <dbReference type="Proteomes" id="UP001566331"/>
    </source>
</evidence>
<dbReference type="InterPro" id="IPR032710">
    <property type="entry name" value="NTF2-like_dom_sf"/>
</dbReference>
<protein>
    <submittedName>
        <fullName evidence="2">Nuclear transport factor 2 family protein</fullName>
    </submittedName>
</protein>
<organism evidence="2 3">
    <name type="scientific">Luteimonas salinilitoris</name>
    <dbReference type="NCBI Taxonomy" id="3237697"/>
    <lineage>
        <taxon>Bacteria</taxon>
        <taxon>Pseudomonadati</taxon>
        <taxon>Pseudomonadota</taxon>
        <taxon>Gammaproteobacteria</taxon>
        <taxon>Lysobacterales</taxon>
        <taxon>Lysobacteraceae</taxon>
        <taxon>Luteimonas</taxon>
    </lineage>
</organism>
<comment type="caution">
    <text evidence="2">The sequence shown here is derived from an EMBL/GenBank/DDBJ whole genome shotgun (WGS) entry which is preliminary data.</text>
</comment>
<keyword evidence="3" id="KW-1185">Reference proteome</keyword>
<feature type="chain" id="PRO_5045965345" evidence="1">
    <location>
        <begin position="30"/>
        <end position="158"/>
    </location>
</feature>
<keyword evidence="1" id="KW-0732">Signal</keyword>
<reference evidence="2 3" key="1">
    <citation type="submission" date="2024-07" db="EMBL/GenBank/DDBJ databases">
        <title>Luteimonas salilacus sp. nov., isolated from the shore soil of Salt Lake in Tibet of China.</title>
        <authorList>
            <person name="Zhang X."/>
            <person name="Li A."/>
        </authorList>
    </citation>
    <scope>NUCLEOTIDE SEQUENCE [LARGE SCALE GENOMIC DNA]</scope>
    <source>
        <strain evidence="2 3">B3-2-R+30</strain>
    </source>
</reference>
<dbReference type="SUPFAM" id="SSF54427">
    <property type="entry name" value="NTF2-like"/>
    <property type="match status" value="1"/>
</dbReference>
<accession>A0ABV4HPY5</accession>